<dbReference type="Pfam" id="PF26236">
    <property type="entry name" value="DUF8054_N"/>
    <property type="match status" value="1"/>
</dbReference>
<dbReference type="InterPro" id="IPR058674">
    <property type="entry name" value="DUF8054_N"/>
</dbReference>
<evidence type="ECO:0000259" key="2">
    <source>
        <dbReference type="Pfam" id="PF26236"/>
    </source>
</evidence>
<dbReference type="RefSeq" id="WP_007697687.1">
    <property type="nucleotide sequence ID" value="NZ_AOIQ01000006.1"/>
</dbReference>
<reference evidence="5 6" key="1">
    <citation type="journal article" date="2014" name="PLoS Genet.">
        <title>Phylogenetically driven sequencing of extremely halophilic archaea reveals strategies for static and dynamic osmo-response.</title>
        <authorList>
            <person name="Becker E.A."/>
            <person name="Seitzer P.M."/>
            <person name="Tritt A."/>
            <person name="Larsen D."/>
            <person name="Krusor M."/>
            <person name="Yao A.I."/>
            <person name="Wu D."/>
            <person name="Madern D."/>
            <person name="Eisen J.A."/>
            <person name="Darling A.E."/>
            <person name="Facciotti M.T."/>
        </authorList>
    </citation>
    <scope>NUCLEOTIDE SEQUENCE [LARGE SCALE GENOMIC DNA]</scope>
    <source>
        <strain evidence="5 6">JCM 14624</strain>
    </source>
</reference>
<evidence type="ECO:0000259" key="3">
    <source>
        <dbReference type="Pfam" id="PF26237"/>
    </source>
</evidence>
<dbReference type="OrthoDB" id="292134at2157"/>
<dbReference type="Pfam" id="PF26237">
    <property type="entry name" value="DUF8054_C"/>
    <property type="match status" value="1"/>
</dbReference>
<gene>
    <name evidence="5" type="ORF">C479_03206</name>
</gene>
<feature type="domain" description="DUF8054" evidence="3">
    <location>
        <begin position="238"/>
        <end position="278"/>
    </location>
</feature>
<dbReference type="Pfam" id="PF26238">
    <property type="entry name" value="DUF8054_M"/>
    <property type="match status" value="1"/>
</dbReference>
<dbReference type="AlphaFoldDB" id="M0BS98"/>
<name>M0BS98_9EURY</name>
<feature type="domain" description="DUF8054" evidence="2">
    <location>
        <begin position="14"/>
        <end position="93"/>
    </location>
</feature>
<evidence type="ECO:0000313" key="6">
    <source>
        <dbReference type="Proteomes" id="UP000011560"/>
    </source>
</evidence>
<feature type="domain" description="DUF8054" evidence="4">
    <location>
        <begin position="121"/>
        <end position="235"/>
    </location>
</feature>
<keyword evidence="1" id="KW-0812">Transmembrane</keyword>
<keyword evidence="6" id="KW-1185">Reference proteome</keyword>
<sequence length="294" mass="32591">MIKSALSTIHSGISSLKDPDYTGRNRCPPCTGVNVGLAVLFGFAVGTAVPVLGVATFGLALAVIYFRGYLVPGTPTLTKRYLPDSVLARFEHEPPVLTDGGGNPLEDAVRKIQYRKEHSVDPERYLQDAEVVETTDDGRTLTPSFKESAEEHAAAFDGVVDVEFIAEMYDVTPDEVSVPEYDYPAIETRRRVRQWPSEAAFIVDVAVHEVLQESRDDWLDVPVEQRARLLRSIRSLWETCPTCGGSVSFDEETATSCCREFEVVTYRCQSCDSHFVEMDPEDVDEGTAKKGFIP</sequence>
<keyword evidence="1" id="KW-1133">Transmembrane helix</keyword>
<protein>
    <submittedName>
        <fullName evidence="5">Uncharacterized protein</fullName>
    </submittedName>
</protein>
<keyword evidence="1" id="KW-0472">Membrane</keyword>
<accession>M0BS98</accession>
<dbReference type="PATRIC" id="fig|1227490.4.peg.651"/>
<evidence type="ECO:0000256" key="1">
    <source>
        <dbReference type="SAM" id="Phobius"/>
    </source>
</evidence>
<evidence type="ECO:0000313" key="5">
    <source>
        <dbReference type="EMBL" id="ELZ13820.1"/>
    </source>
</evidence>
<dbReference type="Proteomes" id="UP000011560">
    <property type="component" value="Unassembled WGS sequence"/>
</dbReference>
<comment type="caution">
    <text evidence="5">The sequence shown here is derived from an EMBL/GenBank/DDBJ whole genome shotgun (WGS) entry which is preliminary data.</text>
</comment>
<proteinExistence type="predicted"/>
<organism evidence="5 6">
    <name type="scientific">Halovivax asiaticus JCM 14624</name>
    <dbReference type="NCBI Taxonomy" id="1227490"/>
    <lineage>
        <taxon>Archaea</taxon>
        <taxon>Methanobacteriati</taxon>
        <taxon>Methanobacteriota</taxon>
        <taxon>Stenosarchaea group</taxon>
        <taxon>Halobacteria</taxon>
        <taxon>Halobacteriales</taxon>
        <taxon>Natrialbaceae</taxon>
        <taxon>Halovivax</taxon>
    </lineage>
</organism>
<dbReference type="InterPro" id="IPR058675">
    <property type="entry name" value="DUF8054_C"/>
</dbReference>
<evidence type="ECO:0000259" key="4">
    <source>
        <dbReference type="Pfam" id="PF26238"/>
    </source>
</evidence>
<feature type="transmembrane region" description="Helical" evidence="1">
    <location>
        <begin position="38"/>
        <end position="66"/>
    </location>
</feature>
<dbReference type="InterPro" id="IPR058775">
    <property type="entry name" value="DUF8054_M"/>
</dbReference>
<dbReference type="EMBL" id="AOIQ01000006">
    <property type="protein sequence ID" value="ELZ13820.1"/>
    <property type="molecule type" value="Genomic_DNA"/>
</dbReference>